<evidence type="ECO:0000313" key="8">
    <source>
        <dbReference type="Proteomes" id="UP001652640"/>
    </source>
</evidence>
<evidence type="ECO:0000313" key="9">
    <source>
        <dbReference type="RefSeq" id="XP_070331429.1"/>
    </source>
</evidence>
<organism evidence="8 9">
    <name type="scientific">Odocoileus virginianus</name>
    <name type="common">White-tailed deer</name>
    <dbReference type="NCBI Taxonomy" id="9874"/>
    <lineage>
        <taxon>Eukaryota</taxon>
        <taxon>Metazoa</taxon>
        <taxon>Chordata</taxon>
        <taxon>Craniata</taxon>
        <taxon>Vertebrata</taxon>
        <taxon>Euteleostomi</taxon>
        <taxon>Mammalia</taxon>
        <taxon>Eutheria</taxon>
        <taxon>Laurasiatheria</taxon>
        <taxon>Artiodactyla</taxon>
        <taxon>Ruminantia</taxon>
        <taxon>Pecora</taxon>
        <taxon>Cervidae</taxon>
        <taxon>Odocoileinae</taxon>
        <taxon>Odocoileus</taxon>
    </lineage>
</organism>
<sequence length="49" mass="6295">MSFHKTFRQFLARKQKQNHSILQWIRMKTDNKIRYDPKRRHWRRSRLGL</sequence>
<evidence type="ECO:0000256" key="6">
    <source>
        <dbReference type="ARBA" id="ARBA00046244"/>
    </source>
</evidence>
<dbReference type="InterPro" id="IPR000077">
    <property type="entry name" value="Ribosomal_eL39"/>
</dbReference>
<dbReference type="SUPFAM" id="SSF48662">
    <property type="entry name" value="Ribosomal protein L39e"/>
    <property type="match status" value="1"/>
</dbReference>
<name>A0ABM4IUD2_ODOVR</name>
<proteinExistence type="inferred from homology"/>
<comment type="function">
    <text evidence="6">RNA-binding component of the large ribosomal subunit. The ribosome is a large ribonucleoprotein complex responsible for the synthesis of proteins in the cell.</text>
</comment>
<dbReference type="InterPro" id="IPR023626">
    <property type="entry name" value="Ribosomal_eL39_dom_sf"/>
</dbReference>
<dbReference type="PANTHER" id="PTHR19970:SF0">
    <property type="entry name" value="LARGE RIBOSOMAL SUBUNIT PROTEIN EL39"/>
    <property type="match status" value="1"/>
</dbReference>
<evidence type="ECO:0000256" key="2">
    <source>
        <dbReference type="ARBA" id="ARBA00022980"/>
    </source>
</evidence>
<keyword evidence="3" id="KW-0687">Ribonucleoprotein</keyword>
<keyword evidence="8" id="KW-1185">Reference proteome</keyword>
<comment type="subunit">
    <text evidence="7">Component of the large ribosomal subunit. Interacts with IMPACT.</text>
</comment>
<dbReference type="Pfam" id="PF00832">
    <property type="entry name" value="Ribosomal_L39"/>
    <property type="match status" value="1"/>
</dbReference>
<evidence type="ECO:0000256" key="4">
    <source>
        <dbReference type="ARBA" id="ARBA00035234"/>
    </source>
</evidence>
<evidence type="ECO:0000256" key="5">
    <source>
        <dbReference type="ARBA" id="ARBA00035339"/>
    </source>
</evidence>
<comment type="similarity">
    <text evidence="1">Belongs to the eukaryotic ribosomal protein eL39 family.</text>
</comment>
<accession>A0ABM4IUD2</accession>
<dbReference type="Gene3D" id="1.10.1620.10">
    <property type="entry name" value="Ribosomal protein L39e"/>
    <property type="match status" value="1"/>
</dbReference>
<dbReference type="PANTHER" id="PTHR19970">
    <property type="entry name" value="RIBOSOMAL PROTEIN L39E"/>
    <property type="match status" value="1"/>
</dbReference>
<protein>
    <recommendedName>
        <fullName evidence="4">Large ribosomal subunit protein eL39</fullName>
    </recommendedName>
    <alternativeName>
        <fullName evidence="5">60S ribosomal protein L39</fullName>
    </alternativeName>
</protein>
<reference evidence="8" key="1">
    <citation type="journal article" date="2022" name="J. Hered.">
        <title>A De Novo Chromosome-Level Genome Assembly of the White-Tailed Deer, Odocoileus Virginianus.</title>
        <authorList>
            <person name="London E.W."/>
            <person name="Roca A.L."/>
            <person name="Novakofski J.E."/>
            <person name="Mateus-Pinilla N.E."/>
        </authorList>
    </citation>
    <scope>NUCLEOTIDE SEQUENCE [LARGE SCALE GENOMIC DNA]</scope>
</reference>
<dbReference type="RefSeq" id="XP_070331429.1">
    <property type="nucleotide sequence ID" value="XM_070475328.1"/>
</dbReference>
<evidence type="ECO:0000256" key="1">
    <source>
        <dbReference type="ARBA" id="ARBA00009339"/>
    </source>
</evidence>
<dbReference type="GeneID" id="139037794"/>
<evidence type="ECO:0000256" key="3">
    <source>
        <dbReference type="ARBA" id="ARBA00023274"/>
    </source>
</evidence>
<reference evidence="9" key="2">
    <citation type="submission" date="2025-08" db="UniProtKB">
        <authorList>
            <consortium name="RefSeq"/>
        </authorList>
    </citation>
    <scope>IDENTIFICATION</scope>
    <source>
        <tissue evidence="9">Tongue muscle</tissue>
    </source>
</reference>
<keyword evidence="2" id="KW-0689">Ribosomal protein</keyword>
<evidence type="ECO:0000256" key="7">
    <source>
        <dbReference type="ARBA" id="ARBA00046440"/>
    </source>
</evidence>
<dbReference type="Proteomes" id="UP001652640">
    <property type="component" value="Chromosome 12"/>
</dbReference>
<gene>
    <name evidence="9" type="primary">LOC139037794</name>
</gene>